<organism evidence="1 2">
    <name type="scientific">Xenopus laevis</name>
    <name type="common">African clawed frog</name>
    <dbReference type="NCBI Taxonomy" id="8355"/>
    <lineage>
        <taxon>Eukaryota</taxon>
        <taxon>Metazoa</taxon>
        <taxon>Chordata</taxon>
        <taxon>Craniata</taxon>
        <taxon>Vertebrata</taxon>
        <taxon>Euteleostomi</taxon>
        <taxon>Amphibia</taxon>
        <taxon>Batrachia</taxon>
        <taxon>Anura</taxon>
        <taxon>Pipoidea</taxon>
        <taxon>Pipidae</taxon>
        <taxon>Xenopodinae</taxon>
        <taxon>Xenopus</taxon>
        <taxon>Xenopus</taxon>
    </lineage>
</organism>
<evidence type="ECO:0000313" key="2">
    <source>
        <dbReference type="Proteomes" id="UP000694892"/>
    </source>
</evidence>
<dbReference type="PANTHER" id="PTHR33050:SF8">
    <property type="entry name" value="REVERSE TRANSCRIPTASE DOMAIN-CONTAINING PROTEIN"/>
    <property type="match status" value="1"/>
</dbReference>
<feature type="non-terminal residue" evidence="1">
    <location>
        <position position="429"/>
    </location>
</feature>
<dbReference type="InterPro" id="IPR043502">
    <property type="entry name" value="DNA/RNA_pol_sf"/>
</dbReference>
<reference evidence="2" key="1">
    <citation type="journal article" date="2016" name="Nature">
        <title>Genome evolution in the allotetraploid frog Xenopus laevis.</title>
        <authorList>
            <person name="Session A.M."/>
            <person name="Uno Y."/>
            <person name="Kwon T."/>
            <person name="Chapman J.A."/>
            <person name="Toyoda A."/>
            <person name="Takahashi S."/>
            <person name="Fukui A."/>
            <person name="Hikosaka A."/>
            <person name="Suzuki A."/>
            <person name="Kondo M."/>
            <person name="van Heeringen S.J."/>
            <person name="Quigley I."/>
            <person name="Heinz S."/>
            <person name="Ogino H."/>
            <person name="Ochi H."/>
            <person name="Hellsten U."/>
            <person name="Lyons J.B."/>
            <person name="Simakov O."/>
            <person name="Putnam N."/>
            <person name="Stites J."/>
            <person name="Kuroki Y."/>
            <person name="Tanaka T."/>
            <person name="Michiue T."/>
            <person name="Watanabe M."/>
            <person name="Bogdanovic O."/>
            <person name="Lister R."/>
            <person name="Georgiou G."/>
            <person name="Paranjpe S.S."/>
            <person name="van Kruijsbergen I."/>
            <person name="Shu S."/>
            <person name="Carlson J."/>
            <person name="Kinoshita T."/>
            <person name="Ohta Y."/>
            <person name="Mawaribuchi S."/>
            <person name="Jenkins J."/>
            <person name="Grimwood J."/>
            <person name="Schmutz J."/>
            <person name="Mitros T."/>
            <person name="Mozaffari S.V."/>
            <person name="Suzuki Y."/>
            <person name="Haramoto Y."/>
            <person name="Yamamoto T.S."/>
            <person name="Takagi C."/>
            <person name="Heald R."/>
            <person name="Miller K."/>
            <person name="Haudenschild C."/>
            <person name="Kitzman J."/>
            <person name="Nakayama T."/>
            <person name="Izutsu Y."/>
            <person name="Robert J."/>
            <person name="Fortriede J."/>
            <person name="Burns K."/>
            <person name="Lotay V."/>
            <person name="Karimi K."/>
            <person name="Yasuoka Y."/>
            <person name="Dichmann D.S."/>
            <person name="Flajnik M.F."/>
            <person name="Houston D.W."/>
            <person name="Shendure J."/>
            <person name="DuPasquier L."/>
            <person name="Vize P.D."/>
            <person name="Zorn A.M."/>
            <person name="Ito M."/>
            <person name="Marcotte E.M."/>
            <person name="Wallingford J.B."/>
            <person name="Ito Y."/>
            <person name="Asashima M."/>
            <person name="Ueno N."/>
            <person name="Matsuda Y."/>
            <person name="Veenstra G.J."/>
            <person name="Fujiyama A."/>
            <person name="Harland R.M."/>
            <person name="Taira M."/>
            <person name="Rokhsar D.S."/>
        </authorList>
    </citation>
    <scope>NUCLEOTIDE SEQUENCE [LARGE SCALE GENOMIC DNA]</scope>
    <source>
        <strain evidence="2">J</strain>
    </source>
</reference>
<dbReference type="Proteomes" id="UP000694892">
    <property type="component" value="Chromosome 8S"/>
</dbReference>
<evidence type="ECO:0000313" key="1">
    <source>
        <dbReference type="EMBL" id="OCT65687.1"/>
    </source>
</evidence>
<dbReference type="EMBL" id="CM004481">
    <property type="protein sequence ID" value="OCT65687.1"/>
    <property type="molecule type" value="Genomic_DNA"/>
</dbReference>
<dbReference type="SUPFAM" id="SSF56672">
    <property type="entry name" value="DNA/RNA polymerases"/>
    <property type="match status" value="1"/>
</dbReference>
<gene>
    <name evidence="1" type="ORF">XELAEV_18041925mg</name>
</gene>
<dbReference type="AlphaFoldDB" id="A0A974H5M0"/>
<dbReference type="InterPro" id="IPR052055">
    <property type="entry name" value="Hepadnavirus_pol/RT"/>
</dbReference>
<accession>A0A974H5M0</accession>
<dbReference type="PANTHER" id="PTHR33050">
    <property type="entry name" value="REVERSE TRANSCRIPTASE DOMAIN-CONTAINING PROTEIN"/>
    <property type="match status" value="1"/>
</dbReference>
<protein>
    <submittedName>
        <fullName evidence="1">Uncharacterized protein</fullName>
    </submittedName>
</protein>
<proteinExistence type="predicted"/>
<name>A0A974H5M0_XENLA</name>
<sequence length="429" mass="48180">MAVHKSMLWGSKDIDLWMGMLAPKPQPLQNQTKNVAIAVINMNALFARGHTLPFVVQRDLLKQENPIRENSTKKVITPVILSAMLPYLKVYPNQQKATILESGFSEGFIIPTDNTKWSPVVVDNLKSAKKYPEIVREKLFKELSYSRIAGPFEDIPLFNMRISPLGVVPKKETGSFRLIHHLSFANGLSINDSISPELCSVEYASFDKAVSLLRLCGAGAQLAKSFHFDGGYYYDKCLPMGCAVSCNYFELFSNFLEWTVKFETAKKFGIPIAMDKTFKPSTTLQFLGIEIDSVKIEFRLPDAKLQKLRSLLSAALAAKKLTLKHIQSLVGHLNFATRIIPIANKDGVNGDLDHLILLMLEHVDAQHSVAYVKKQLAGISFFLRLFGQVDVTKAAVVKQFLKGWHKRTFVADKRKPITFDLLHKLLLVS</sequence>